<protein>
    <recommendedName>
        <fullName evidence="2">Aldehyde dehydrogenase domain-containing protein</fullName>
    </recommendedName>
</protein>
<evidence type="ECO:0000259" key="2">
    <source>
        <dbReference type="Pfam" id="PF00171"/>
    </source>
</evidence>
<dbReference type="Gene3D" id="3.40.605.10">
    <property type="entry name" value="Aldehyde Dehydrogenase, Chain A, domain 1"/>
    <property type="match status" value="1"/>
</dbReference>
<evidence type="ECO:0000313" key="4">
    <source>
        <dbReference type="Proteomes" id="UP000179627"/>
    </source>
</evidence>
<feature type="domain" description="Aldehyde dehydrogenase" evidence="2">
    <location>
        <begin position="27"/>
        <end position="75"/>
    </location>
</feature>
<dbReference type="GO" id="GO:0016491">
    <property type="term" value="F:oxidoreductase activity"/>
    <property type="evidence" value="ECO:0007669"/>
    <property type="project" value="UniProtKB-KW"/>
</dbReference>
<keyword evidence="4" id="KW-1185">Reference proteome</keyword>
<keyword evidence="1" id="KW-0560">Oxidoreductase</keyword>
<dbReference type="SUPFAM" id="SSF53720">
    <property type="entry name" value="ALDH-like"/>
    <property type="match status" value="1"/>
</dbReference>
<dbReference type="AlphaFoldDB" id="A0A1S1QL53"/>
<evidence type="ECO:0000256" key="1">
    <source>
        <dbReference type="ARBA" id="ARBA00023002"/>
    </source>
</evidence>
<proteinExistence type="predicted"/>
<dbReference type="Proteomes" id="UP000179627">
    <property type="component" value="Unassembled WGS sequence"/>
</dbReference>
<dbReference type="RefSeq" id="WP_071086540.1">
    <property type="nucleotide sequence ID" value="NZ_MBLM01000129.1"/>
</dbReference>
<name>A0A1S1QL53_9ACTN</name>
<comment type="caution">
    <text evidence="3">The sequence shown here is derived from an EMBL/GenBank/DDBJ whole genome shotgun (WGS) entry which is preliminary data.</text>
</comment>
<dbReference type="Pfam" id="PF00171">
    <property type="entry name" value="Aldedh"/>
    <property type="match status" value="1"/>
</dbReference>
<dbReference type="InterPro" id="IPR015590">
    <property type="entry name" value="Aldehyde_DH_dom"/>
</dbReference>
<organism evidence="3 4">
    <name type="scientific">Parafrankia colletiae</name>
    <dbReference type="NCBI Taxonomy" id="573497"/>
    <lineage>
        <taxon>Bacteria</taxon>
        <taxon>Bacillati</taxon>
        <taxon>Actinomycetota</taxon>
        <taxon>Actinomycetes</taxon>
        <taxon>Frankiales</taxon>
        <taxon>Frankiaceae</taxon>
        <taxon>Parafrankia</taxon>
    </lineage>
</organism>
<sequence>MSVDRTVPPVHLHIGGQLRAQGSGGVHEHMYPAAGEIQGTVPPAGAEDVDAAARAAQEALPGWRAWKPADRSRVLILRTRAVAIA</sequence>
<dbReference type="EMBL" id="MBLM01000129">
    <property type="protein sequence ID" value="OHV34005.1"/>
    <property type="molecule type" value="Genomic_DNA"/>
</dbReference>
<reference evidence="4" key="1">
    <citation type="submission" date="2016-07" db="EMBL/GenBank/DDBJ databases">
        <title>Sequence Frankia sp. strain CcI1.17.</title>
        <authorList>
            <person name="Ghodhbane-Gtari F."/>
            <person name="Swanson E."/>
            <person name="Gueddou A."/>
            <person name="Morris K."/>
            <person name="Hezbri K."/>
            <person name="Ktari A."/>
            <person name="Nouioui I."/>
            <person name="Abebe-Akele F."/>
            <person name="Simpson S."/>
            <person name="Thomas K."/>
            <person name="Gtari M."/>
            <person name="Tisa L.S."/>
            <person name="Hurst S."/>
        </authorList>
    </citation>
    <scope>NUCLEOTIDE SEQUENCE [LARGE SCALE GENOMIC DNA]</scope>
    <source>
        <strain evidence="4">Cc1.17</strain>
    </source>
</reference>
<gene>
    <name evidence="3" type="ORF">CC117_22095</name>
</gene>
<dbReference type="InterPro" id="IPR016162">
    <property type="entry name" value="Ald_DH_N"/>
</dbReference>
<evidence type="ECO:0000313" key="3">
    <source>
        <dbReference type="EMBL" id="OHV34005.1"/>
    </source>
</evidence>
<dbReference type="InterPro" id="IPR016161">
    <property type="entry name" value="Ald_DH/histidinol_DH"/>
</dbReference>
<accession>A0A1S1QL53</accession>